<feature type="region of interest" description="Disordered" evidence="1">
    <location>
        <begin position="1"/>
        <end position="27"/>
    </location>
</feature>
<evidence type="ECO:0000256" key="1">
    <source>
        <dbReference type="SAM" id="MobiDB-lite"/>
    </source>
</evidence>
<name>A0A915ERK6_9BILA</name>
<reference evidence="3" key="1">
    <citation type="submission" date="2022-11" db="UniProtKB">
        <authorList>
            <consortium name="WormBaseParasite"/>
        </authorList>
    </citation>
    <scope>IDENTIFICATION</scope>
</reference>
<proteinExistence type="predicted"/>
<keyword evidence="2" id="KW-1185">Reference proteome</keyword>
<dbReference type="Proteomes" id="UP000887574">
    <property type="component" value="Unplaced"/>
</dbReference>
<evidence type="ECO:0000313" key="2">
    <source>
        <dbReference type="Proteomes" id="UP000887574"/>
    </source>
</evidence>
<protein>
    <submittedName>
        <fullName evidence="3">Uncharacterized protein</fullName>
    </submittedName>
</protein>
<dbReference type="AlphaFoldDB" id="A0A915ERK6"/>
<feature type="compositionally biased region" description="Basic and acidic residues" evidence="1">
    <location>
        <begin position="18"/>
        <end position="27"/>
    </location>
</feature>
<sequence>MSPRLRIVSTQKQCSKQKKQDLSEKRQSAINKRWSKQQAENQIAAAAAERAKAAGKIRLGMHTDKKRAIRSAVIPFNSSGQEEREVVWYATGDMKILSALYGHIGSASTHSCLLCEAWKESFRSNKGSSARTLYSIELGWPVPGTKANGGKKTRKNAAAGVKKKLNKEMNKNTKILDDRKNKSSSNVISRYYSRSFVKAMKLNKAFVELRTLSSSQKS</sequence>
<dbReference type="WBParaSite" id="jg9690">
    <property type="protein sequence ID" value="jg9690"/>
    <property type="gene ID" value="jg9690"/>
</dbReference>
<evidence type="ECO:0000313" key="3">
    <source>
        <dbReference type="WBParaSite" id="jg9690"/>
    </source>
</evidence>
<accession>A0A915ERK6</accession>
<organism evidence="2 3">
    <name type="scientific">Ditylenchus dipsaci</name>
    <dbReference type="NCBI Taxonomy" id="166011"/>
    <lineage>
        <taxon>Eukaryota</taxon>
        <taxon>Metazoa</taxon>
        <taxon>Ecdysozoa</taxon>
        <taxon>Nematoda</taxon>
        <taxon>Chromadorea</taxon>
        <taxon>Rhabditida</taxon>
        <taxon>Tylenchina</taxon>
        <taxon>Tylenchomorpha</taxon>
        <taxon>Sphaerularioidea</taxon>
        <taxon>Anguinidae</taxon>
        <taxon>Anguininae</taxon>
        <taxon>Ditylenchus</taxon>
    </lineage>
</organism>